<dbReference type="AlphaFoldDB" id="A0A9W8JPT4"/>
<feature type="compositionally biased region" description="Low complexity" evidence="1">
    <location>
        <begin position="146"/>
        <end position="157"/>
    </location>
</feature>
<dbReference type="Proteomes" id="UP001148786">
    <property type="component" value="Unassembled WGS sequence"/>
</dbReference>
<accession>A0A9W8JPT4</accession>
<feature type="compositionally biased region" description="Polar residues" evidence="1">
    <location>
        <begin position="83"/>
        <end position="97"/>
    </location>
</feature>
<proteinExistence type="predicted"/>
<organism evidence="2 3">
    <name type="scientific">Agrocybe chaxingu</name>
    <dbReference type="NCBI Taxonomy" id="84603"/>
    <lineage>
        <taxon>Eukaryota</taxon>
        <taxon>Fungi</taxon>
        <taxon>Dikarya</taxon>
        <taxon>Basidiomycota</taxon>
        <taxon>Agaricomycotina</taxon>
        <taxon>Agaricomycetes</taxon>
        <taxon>Agaricomycetidae</taxon>
        <taxon>Agaricales</taxon>
        <taxon>Agaricineae</taxon>
        <taxon>Strophariaceae</taxon>
        <taxon>Agrocybe</taxon>
    </lineage>
</organism>
<feature type="compositionally biased region" description="Basic and acidic residues" evidence="1">
    <location>
        <begin position="51"/>
        <end position="79"/>
    </location>
</feature>
<name>A0A9W8JPT4_9AGAR</name>
<reference evidence="2" key="1">
    <citation type="submission" date="2022-07" db="EMBL/GenBank/DDBJ databases">
        <title>Genome Sequence of Agrocybe chaxingu.</title>
        <authorList>
            <person name="Buettner E."/>
        </authorList>
    </citation>
    <scope>NUCLEOTIDE SEQUENCE</scope>
    <source>
        <strain evidence="2">MP-N11</strain>
    </source>
</reference>
<protein>
    <submittedName>
        <fullName evidence="2">Uncharacterized protein</fullName>
    </submittedName>
</protein>
<evidence type="ECO:0000313" key="3">
    <source>
        <dbReference type="Proteomes" id="UP001148786"/>
    </source>
</evidence>
<feature type="region of interest" description="Disordered" evidence="1">
    <location>
        <begin position="1"/>
        <end position="104"/>
    </location>
</feature>
<gene>
    <name evidence="2" type="ORF">NLJ89_g11517</name>
</gene>
<feature type="region of interest" description="Disordered" evidence="1">
    <location>
        <begin position="117"/>
        <end position="189"/>
    </location>
</feature>
<feature type="compositionally biased region" description="Polar residues" evidence="1">
    <location>
        <begin position="179"/>
        <end position="189"/>
    </location>
</feature>
<comment type="caution">
    <text evidence="2">The sequence shown here is derived from an EMBL/GenBank/DDBJ whole genome shotgun (WGS) entry which is preliminary data.</text>
</comment>
<evidence type="ECO:0000256" key="1">
    <source>
        <dbReference type="SAM" id="MobiDB-lite"/>
    </source>
</evidence>
<keyword evidence="3" id="KW-1185">Reference proteome</keyword>
<feature type="compositionally biased region" description="Acidic residues" evidence="1">
    <location>
        <begin position="15"/>
        <end position="26"/>
    </location>
</feature>
<feature type="compositionally biased region" description="Low complexity" evidence="1">
    <location>
        <begin position="34"/>
        <end position="49"/>
    </location>
</feature>
<dbReference type="EMBL" id="JANKHO010002707">
    <property type="protein sequence ID" value="KAJ3489570.1"/>
    <property type="molecule type" value="Genomic_DNA"/>
</dbReference>
<sequence>MATATANEHERLEDEHEWVEDDEPVEDDAHVQTLAAASPSPLGSQLPPSEDQQHVRMNEDQHGSTCEKGKHSKLDDQHPVRTVMTSTVRGGVKTSTELGLPGDTTMTLVGCEQWQRDEHGGGEKTQAVTGRPRWQHDVQDSAKMSRTTTRRAGTDETTVARRARSRQCERGGNLRGVVTQAQRQVGSAQ</sequence>
<evidence type="ECO:0000313" key="2">
    <source>
        <dbReference type="EMBL" id="KAJ3489570.1"/>
    </source>
</evidence>